<gene>
    <name evidence="1" type="ORF">BDN72DRAFT_596348</name>
</gene>
<sequence length="309" mass="36284">MSSPSFPHPFVINQASFTVIAKRTIDILSDPQMSENVSWSICRWIAYCSSSPPTPQLVLRLACFGLRPRLCSGLFATAGWERSTHGYTWDMLKNYLDLRTWVHSWPFLSRWLDTLIPIEFVENLMYEVLCRYPDEEAIDLLQQLVASKKHPQAQRCRLLLNQRIQKLPVHAFMHAVSDHKEYDLELQRLFSSQIHACLDSLKHAARPTAGVRRYVRFLWHFSCFVFIGLPYYTIYSVLQTSEYTHMCRTPYTGPRPRSDYTQIERAPNNYPGLLERLRRWAQMNWRVEYTIGGVVLVFLLVLMLAWIIY</sequence>
<dbReference type="EMBL" id="ML208327">
    <property type="protein sequence ID" value="TFK69663.1"/>
    <property type="molecule type" value="Genomic_DNA"/>
</dbReference>
<name>A0ACD3AVC4_9AGAR</name>
<evidence type="ECO:0000313" key="1">
    <source>
        <dbReference type="EMBL" id="TFK69663.1"/>
    </source>
</evidence>
<evidence type="ECO:0000313" key="2">
    <source>
        <dbReference type="Proteomes" id="UP000308600"/>
    </source>
</evidence>
<reference evidence="1 2" key="1">
    <citation type="journal article" date="2019" name="Nat. Ecol. Evol.">
        <title>Megaphylogeny resolves global patterns of mushroom evolution.</title>
        <authorList>
            <person name="Varga T."/>
            <person name="Krizsan K."/>
            <person name="Foldi C."/>
            <person name="Dima B."/>
            <person name="Sanchez-Garcia M."/>
            <person name="Sanchez-Ramirez S."/>
            <person name="Szollosi G.J."/>
            <person name="Szarkandi J.G."/>
            <person name="Papp V."/>
            <person name="Albert L."/>
            <person name="Andreopoulos W."/>
            <person name="Angelini C."/>
            <person name="Antonin V."/>
            <person name="Barry K.W."/>
            <person name="Bougher N.L."/>
            <person name="Buchanan P."/>
            <person name="Buyck B."/>
            <person name="Bense V."/>
            <person name="Catcheside P."/>
            <person name="Chovatia M."/>
            <person name="Cooper J."/>
            <person name="Damon W."/>
            <person name="Desjardin D."/>
            <person name="Finy P."/>
            <person name="Geml J."/>
            <person name="Haridas S."/>
            <person name="Hughes K."/>
            <person name="Justo A."/>
            <person name="Karasinski D."/>
            <person name="Kautmanova I."/>
            <person name="Kiss B."/>
            <person name="Kocsube S."/>
            <person name="Kotiranta H."/>
            <person name="LaButti K.M."/>
            <person name="Lechner B.E."/>
            <person name="Liimatainen K."/>
            <person name="Lipzen A."/>
            <person name="Lukacs Z."/>
            <person name="Mihaltcheva S."/>
            <person name="Morgado L.N."/>
            <person name="Niskanen T."/>
            <person name="Noordeloos M.E."/>
            <person name="Ohm R.A."/>
            <person name="Ortiz-Santana B."/>
            <person name="Ovrebo C."/>
            <person name="Racz N."/>
            <person name="Riley R."/>
            <person name="Savchenko A."/>
            <person name="Shiryaev A."/>
            <person name="Soop K."/>
            <person name="Spirin V."/>
            <person name="Szebenyi C."/>
            <person name="Tomsovsky M."/>
            <person name="Tulloss R.E."/>
            <person name="Uehling J."/>
            <person name="Grigoriev I.V."/>
            <person name="Vagvolgyi C."/>
            <person name="Papp T."/>
            <person name="Martin F.M."/>
            <person name="Miettinen O."/>
            <person name="Hibbett D.S."/>
            <person name="Nagy L.G."/>
        </authorList>
    </citation>
    <scope>NUCLEOTIDE SEQUENCE [LARGE SCALE GENOMIC DNA]</scope>
    <source>
        <strain evidence="1 2">NL-1719</strain>
    </source>
</reference>
<organism evidence="1 2">
    <name type="scientific">Pluteus cervinus</name>
    <dbReference type="NCBI Taxonomy" id="181527"/>
    <lineage>
        <taxon>Eukaryota</taxon>
        <taxon>Fungi</taxon>
        <taxon>Dikarya</taxon>
        <taxon>Basidiomycota</taxon>
        <taxon>Agaricomycotina</taxon>
        <taxon>Agaricomycetes</taxon>
        <taxon>Agaricomycetidae</taxon>
        <taxon>Agaricales</taxon>
        <taxon>Pluteineae</taxon>
        <taxon>Pluteaceae</taxon>
        <taxon>Pluteus</taxon>
    </lineage>
</organism>
<proteinExistence type="predicted"/>
<dbReference type="Proteomes" id="UP000308600">
    <property type="component" value="Unassembled WGS sequence"/>
</dbReference>
<protein>
    <submittedName>
        <fullName evidence="1">Uncharacterized protein</fullName>
    </submittedName>
</protein>
<keyword evidence="2" id="KW-1185">Reference proteome</keyword>
<accession>A0ACD3AVC4</accession>